<feature type="compositionally biased region" description="Basic and acidic residues" evidence="1">
    <location>
        <begin position="46"/>
        <end position="58"/>
    </location>
</feature>
<protein>
    <submittedName>
        <fullName evidence="2">Uncharacterized protein</fullName>
    </submittedName>
</protein>
<gene>
    <name evidence="2" type="ORF">PoB_005035700</name>
</gene>
<feature type="region of interest" description="Disordered" evidence="1">
    <location>
        <begin position="1"/>
        <end position="97"/>
    </location>
</feature>
<reference evidence="2 3" key="1">
    <citation type="journal article" date="2021" name="Elife">
        <title>Chloroplast acquisition without the gene transfer in kleptoplastic sea slugs, Plakobranchus ocellatus.</title>
        <authorList>
            <person name="Maeda T."/>
            <person name="Takahashi S."/>
            <person name="Yoshida T."/>
            <person name="Shimamura S."/>
            <person name="Takaki Y."/>
            <person name="Nagai Y."/>
            <person name="Toyoda A."/>
            <person name="Suzuki Y."/>
            <person name="Arimoto A."/>
            <person name="Ishii H."/>
            <person name="Satoh N."/>
            <person name="Nishiyama T."/>
            <person name="Hasebe M."/>
            <person name="Maruyama T."/>
            <person name="Minagawa J."/>
            <person name="Obokata J."/>
            <person name="Shigenobu S."/>
        </authorList>
    </citation>
    <scope>NUCLEOTIDE SEQUENCE [LARGE SCALE GENOMIC DNA]</scope>
</reference>
<keyword evidence="3" id="KW-1185">Reference proteome</keyword>
<accession>A0AAV4BXT8</accession>
<sequence length="97" mass="10887">MEHLMYGWRDLKTSGTGILPVKDRKSPMVSLTGRTVSQITQADGAQAKKEKEHVKGKEEEEEEKVEGEGGDKGGRENTGRKRTRRKMLSWMKGERGG</sequence>
<dbReference type="Proteomes" id="UP000735302">
    <property type="component" value="Unassembled WGS sequence"/>
</dbReference>
<proteinExistence type="predicted"/>
<feature type="compositionally biased region" description="Basic and acidic residues" evidence="1">
    <location>
        <begin position="66"/>
        <end position="79"/>
    </location>
</feature>
<comment type="caution">
    <text evidence="2">The sequence shown here is derived from an EMBL/GenBank/DDBJ whole genome shotgun (WGS) entry which is preliminary data.</text>
</comment>
<feature type="compositionally biased region" description="Polar residues" evidence="1">
    <location>
        <begin position="32"/>
        <end position="43"/>
    </location>
</feature>
<evidence type="ECO:0000256" key="1">
    <source>
        <dbReference type="SAM" id="MobiDB-lite"/>
    </source>
</evidence>
<dbReference type="AlphaFoldDB" id="A0AAV4BXT8"/>
<name>A0AAV4BXT8_9GAST</name>
<dbReference type="EMBL" id="BLXT01005539">
    <property type="protein sequence ID" value="GFO23852.1"/>
    <property type="molecule type" value="Genomic_DNA"/>
</dbReference>
<evidence type="ECO:0000313" key="2">
    <source>
        <dbReference type="EMBL" id="GFO23852.1"/>
    </source>
</evidence>
<organism evidence="2 3">
    <name type="scientific">Plakobranchus ocellatus</name>
    <dbReference type="NCBI Taxonomy" id="259542"/>
    <lineage>
        <taxon>Eukaryota</taxon>
        <taxon>Metazoa</taxon>
        <taxon>Spiralia</taxon>
        <taxon>Lophotrochozoa</taxon>
        <taxon>Mollusca</taxon>
        <taxon>Gastropoda</taxon>
        <taxon>Heterobranchia</taxon>
        <taxon>Euthyneura</taxon>
        <taxon>Panpulmonata</taxon>
        <taxon>Sacoglossa</taxon>
        <taxon>Placobranchoidea</taxon>
        <taxon>Plakobranchidae</taxon>
        <taxon>Plakobranchus</taxon>
    </lineage>
</organism>
<evidence type="ECO:0000313" key="3">
    <source>
        <dbReference type="Proteomes" id="UP000735302"/>
    </source>
</evidence>